<dbReference type="RefSeq" id="WP_009495303.1">
    <property type="nucleotide sequence ID" value="NZ_AMZQ01000009.1"/>
</dbReference>
<reference evidence="1 2" key="1">
    <citation type="journal article" date="2013" name="Genome Announc.">
        <title>Genome Sequence of Campylobacter showae UNSWCD, Isolated from a Patient with Crohn's Disease.</title>
        <authorList>
            <person name="Tay A.P."/>
            <person name="Kaakoush N.O."/>
            <person name="Deshpande N.P."/>
            <person name="Chen Z."/>
            <person name="Mitchell H."/>
            <person name="Wilkins M.R."/>
        </authorList>
    </citation>
    <scope>NUCLEOTIDE SEQUENCE [LARGE SCALE GENOMIC DNA]</scope>
    <source>
        <strain evidence="1 2">CSUNSWCD</strain>
    </source>
</reference>
<accession>M5IEZ6</accession>
<dbReference type="PATRIC" id="fig|1244083.3.peg.1724"/>
<dbReference type="STRING" id="1244083.CSUNSWCD_2473"/>
<dbReference type="EMBL" id="AMZQ01000009">
    <property type="protein sequence ID" value="EKU10977.1"/>
    <property type="molecule type" value="Genomic_DNA"/>
</dbReference>
<evidence type="ECO:0000313" key="1">
    <source>
        <dbReference type="EMBL" id="EKU10977.1"/>
    </source>
</evidence>
<comment type="caution">
    <text evidence="1">The sequence shown here is derived from an EMBL/GenBank/DDBJ whole genome shotgun (WGS) entry which is preliminary data.</text>
</comment>
<protein>
    <submittedName>
        <fullName evidence="1">Putative lipoprotein</fullName>
    </submittedName>
</protein>
<proteinExistence type="predicted"/>
<keyword evidence="1" id="KW-0449">Lipoprotein</keyword>
<organism evidence="1 2">
    <name type="scientific">Campylobacter showae CSUNSWCD</name>
    <dbReference type="NCBI Taxonomy" id="1244083"/>
    <lineage>
        <taxon>Bacteria</taxon>
        <taxon>Pseudomonadati</taxon>
        <taxon>Campylobacterota</taxon>
        <taxon>Epsilonproteobacteria</taxon>
        <taxon>Campylobacterales</taxon>
        <taxon>Campylobacteraceae</taxon>
        <taxon>Campylobacter</taxon>
    </lineage>
</organism>
<name>M5IEZ6_9BACT</name>
<gene>
    <name evidence="1" type="ORF">CSUNSWCD_2473</name>
</gene>
<sequence length="83" mass="9037">MKSKAVKFTLICAAAVILCGCAGKEPQIIARTQYQDVNKPVRCDVELPPKPSFDESDPSTAGAVAAYHEEVERLLLMCVGEKR</sequence>
<evidence type="ECO:0000313" key="2">
    <source>
        <dbReference type="Proteomes" id="UP000011939"/>
    </source>
</evidence>
<dbReference type="PROSITE" id="PS51257">
    <property type="entry name" value="PROKAR_LIPOPROTEIN"/>
    <property type="match status" value="1"/>
</dbReference>
<dbReference type="Proteomes" id="UP000011939">
    <property type="component" value="Unassembled WGS sequence"/>
</dbReference>
<dbReference type="AlphaFoldDB" id="M5IEZ6"/>